<accession>A0A0N0MB22</accession>
<gene>
    <name evidence="1" type="ORF">AE618_18715</name>
</gene>
<organism evidence="1 2">
    <name type="scientific">Bosea vaviloviae</name>
    <dbReference type="NCBI Taxonomy" id="1526658"/>
    <lineage>
        <taxon>Bacteria</taxon>
        <taxon>Pseudomonadati</taxon>
        <taxon>Pseudomonadota</taxon>
        <taxon>Alphaproteobacteria</taxon>
        <taxon>Hyphomicrobiales</taxon>
        <taxon>Boseaceae</taxon>
        <taxon>Bosea</taxon>
    </lineage>
</organism>
<dbReference type="Proteomes" id="UP000037822">
    <property type="component" value="Unassembled WGS sequence"/>
</dbReference>
<evidence type="ECO:0000313" key="1">
    <source>
        <dbReference type="EMBL" id="KPH79335.1"/>
    </source>
</evidence>
<keyword evidence="2" id="KW-1185">Reference proteome</keyword>
<reference evidence="1 2" key="1">
    <citation type="submission" date="2015-07" db="EMBL/GenBank/DDBJ databases">
        <title>Whole genome sequencing of Bosea vaviloviae isolated from cave pool.</title>
        <authorList>
            <person name="Tan N.E.H."/>
            <person name="Lee Y.P."/>
            <person name="Gan H.M."/>
            <person name="Barton H."/>
            <person name="Savka M.A."/>
        </authorList>
    </citation>
    <scope>NUCLEOTIDE SEQUENCE [LARGE SCALE GENOMIC DNA]</scope>
    <source>
        <strain evidence="1 2">SD260</strain>
    </source>
</reference>
<dbReference type="AlphaFoldDB" id="A0A0N0MB22"/>
<comment type="caution">
    <text evidence="1">The sequence shown here is derived from an EMBL/GenBank/DDBJ whole genome shotgun (WGS) entry which is preliminary data.</text>
</comment>
<evidence type="ECO:0000313" key="2">
    <source>
        <dbReference type="Proteomes" id="UP000037822"/>
    </source>
</evidence>
<dbReference type="EMBL" id="LGSZ01000050">
    <property type="protein sequence ID" value="KPH79335.1"/>
    <property type="molecule type" value="Genomic_DNA"/>
</dbReference>
<protein>
    <submittedName>
        <fullName evidence="1">Uncharacterized protein</fullName>
    </submittedName>
</protein>
<dbReference type="PATRIC" id="fig|1526658.3.peg.1360"/>
<proteinExistence type="predicted"/>
<name>A0A0N0MB22_9HYPH</name>
<dbReference type="OrthoDB" id="8094245at2"/>
<sequence length="284" mass="31262">MRMNRETEALMVEVAYLCGFSVNETAAIIHGRRDGEPARLGPVKRIITTMNLAQARRSEGRPARLVEIERARPDIAVFVANCARQGQVRATSVLLNFTANAEHRPELIARRRLREDMALARAAVPEPRIHPEVRGKGADQIIYNQASCNLTWLAAKDLLPQWAVDAGVRLRGHWMAAGASIGSIDYEKPIVDGGPAPGRSDSSLDASGYVRDSIEAVQFIFPGRDQRARIAMISHAVFESRALSTFPFIVNSPSAFLREALEPVAWVYGTLLDGDVARRLKGRG</sequence>
<dbReference type="RefSeq" id="WP_054210591.1">
    <property type="nucleotide sequence ID" value="NZ_LGSZ01000050.1"/>
</dbReference>